<keyword evidence="3" id="KW-1185">Reference proteome</keyword>
<proteinExistence type="predicted"/>
<evidence type="ECO:0000313" key="2">
    <source>
        <dbReference type="EMBL" id="KAB8296913.1"/>
    </source>
</evidence>
<dbReference type="Proteomes" id="UP000326757">
    <property type="component" value="Unassembled WGS sequence"/>
</dbReference>
<protein>
    <submittedName>
        <fullName evidence="2">Uncharacterized protein</fullName>
    </submittedName>
</protein>
<feature type="region of interest" description="Disordered" evidence="1">
    <location>
        <begin position="1"/>
        <end position="21"/>
    </location>
</feature>
<evidence type="ECO:0000256" key="1">
    <source>
        <dbReference type="SAM" id="MobiDB-lite"/>
    </source>
</evidence>
<comment type="caution">
    <text evidence="2">The sequence shown here is derived from an EMBL/GenBank/DDBJ whole genome shotgun (WGS) entry which is preliminary data.</text>
</comment>
<organism evidence="2 3">
    <name type="scientific">Monilinia laxa</name>
    <name type="common">Brown rot fungus</name>
    <name type="synonym">Sclerotinia laxa</name>
    <dbReference type="NCBI Taxonomy" id="61186"/>
    <lineage>
        <taxon>Eukaryota</taxon>
        <taxon>Fungi</taxon>
        <taxon>Dikarya</taxon>
        <taxon>Ascomycota</taxon>
        <taxon>Pezizomycotina</taxon>
        <taxon>Leotiomycetes</taxon>
        <taxon>Helotiales</taxon>
        <taxon>Sclerotiniaceae</taxon>
        <taxon>Monilinia</taxon>
    </lineage>
</organism>
<dbReference type="OrthoDB" id="3565103at2759"/>
<feature type="compositionally biased region" description="Gly residues" evidence="1">
    <location>
        <begin position="1"/>
        <end position="10"/>
    </location>
</feature>
<name>A0A5N6K3M8_MONLA</name>
<sequence length="122" mass="13723">MEELGSGGTRKTGREKKIHGEEQCIIELEDSDVPAEMDANLPLTSFPEFRESSAQTTEADVRLANQEAEFEIDEFDGEIGDEWDWGDKSEKMWGEVALAPGATTEKRDEWVVIGSWGEDERL</sequence>
<evidence type="ECO:0000313" key="3">
    <source>
        <dbReference type="Proteomes" id="UP000326757"/>
    </source>
</evidence>
<dbReference type="EMBL" id="VIGI01000008">
    <property type="protein sequence ID" value="KAB8296913.1"/>
    <property type="molecule type" value="Genomic_DNA"/>
</dbReference>
<accession>A0A5N6K3M8</accession>
<reference evidence="2 3" key="1">
    <citation type="submission" date="2019-06" db="EMBL/GenBank/DDBJ databases">
        <title>Genome Sequence of the Brown Rot Fungal Pathogen Monilinia laxa.</title>
        <authorList>
            <person name="De Miccolis Angelini R.M."/>
            <person name="Landi L."/>
            <person name="Abate D."/>
            <person name="Pollastro S."/>
            <person name="Romanazzi G."/>
            <person name="Faretra F."/>
        </authorList>
    </citation>
    <scope>NUCLEOTIDE SEQUENCE [LARGE SCALE GENOMIC DNA]</scope>
    <source>
        <strain evidence="2 3">Mlax316</strain>
    </source>
</reference>
<dbReference type="AlphaFoldDB" id="A0A5N6K3M8"/>
<gene>
    <name evidence="2" type="ORF">EYC80_002322</name>
</gene>